<feature type="region of interest" description="Disordered" evidence="1">
    <location>
        <begin position="205"/>
        <end position="278"/>
    </location>
</feature>
<dbReference type="RefSeq" id="XP_028969080.1">
    <property type="nucleotide sequence ID" value="XM_029113247.1"/>
</dbReference>
<reference evidence="3" key="1">
    <citation type="submission" date="2025-08" db="UniProtKB">
        <authorList>
            <consortium name="RefSeq"/>
        </authorList>
    </citation>
    <scope>IDENTIFICATION</scope>
</reference>
<feature type="compositionally biased region" description="Acidic residues" evidence="1">
    <location>
        <begin position="205"/>
        <end position="221"/>
    </location>
</feature>
<dbReference type="Proteomes" id="UP000694867">
    <property type="component" value="Unplaced"/>
</dbReference>
<dbReference type="GeneID" id="114828591"/>
<organism evidence="2 3">
    <name type="scientific">Galendromus occidentalis</name>
    <name type="common">western predatory mite</name>
    <dbReference type="NCBI Taxonomy" id="34638"/>
    <lineage>
        <taxon>Eukaryota</taxon>
        <taxon>Metazoa</taxon>
        <taxon>Ecdysozoa</taxon>
        <taxon>Arthropoda</taxon>
        <taxon>Chelicerata</taxon>
        <taxon>Arachnida</taxon>
        <taxon>Acari</taxon>
        <taxon>Parasitiformes</taxon>
        <taxon>Mesostigmata</taxon>
        <taxon>Gamasina</taxon>
        <taxon>Phytoseioidea</taxon>
        <taxon>Phytoseiidae</taxon>
        <taxon>Typhlodrominae</taxon>
        <taxon>Galendromus</taxon>
    </lineage>
</organism>
<dbReference type="InterPro" id="IPR012337">
    <property type="entry name" value="RNaseH-like_sf"/>
</dbReference>
<feature type="compositionally biased region" description="Acidic residues" evidence="1">
    <location>
        <begin position="258"/>
        <end position="272"/>
    </location>
</feature>
<protein>
    <submittedName>
        <fullName evidence="3">Uncharacterized protein LOC114828591</fullName>
    </submittedName>
</protein>
<evidence type="ECO:0000313" key="2">
    <source>
        <dbReference type="Proteomes" id="UP000694867"/>
    </source>
</evidence>
<dbReference type="SUPFAM" id="SSF53098">
    <property type="entry name" value="Ribonuclease H-like"/>
    <property type="match status" value="1"/>
</dbReference>
<proteinExistence type="predicted"/>
<dbReference type="AlphaFoldDB" id="A0AAJ7SJA3"/>
<keyword evidence="2" id="KW-1185">Reference proteome</keyword>
<accession>A0AAJ7SJA3</accession>
<sequence length="633" mass="71793">MATAFIKWLDAKRQSFVDNNPQRIAETRVNRSAGKKQILLDQALEDFITDTMVPLRVVERDSFKKLLDTLDFKRNGFKLMSRRTLGRRLGKALAEYQKHLRNLLAEPTWVSTTADVWSGGQRSFLGMTVHWIDAQYNRRTAPLACQRFPGSQTYDRVASLVNEIHRRFCLSPSKVTACVTDNGSNFVKAFVEFGVLVSNLDELDAERDETNEQENSDDDGTDQSRAEDDYQNRESEYDSSCYDEEEYASSQEGHTTGDTEDEDQENEQETGDQLDTGSWVSLDESTVLTLPAHARCAAHTLSLCATSDVKKVFNSDAALKLRHELVIARCNILWNMARRPKTAEIIKNMTGRSLPRPCATRWNSLYDSLLALLKLRYDLPRLMAALQRESLFSDEDFAYIEEYIKCSKPVAVGLDKLQAEKTGFYGALVPTLHMIRRQLSDVARAPLRFCKPLLDGLIQSVEKRFKNILDCRTVEGQKSAIAALSMPLFKNAWCRCITPEDQSYILGRFRELIRAQIGTESSETEPEPMETDDYYDFGGEATSSSATLMQVDSAEVAMQNYLGDARTALVMLEKHPLIAPIFRQYNTQPPSSAEVERLFSLATMINAPRANRLSDARFEQRVVLRKAMPVFDF</sequence>
<dbReference type="PANTHER" id="PTHR47501">
    <property type="entry name" value="TRANSPOSASE-RELATED"/>
    <property type="match status" value="1"/>
</dbReference>
<gene>
    <name evidence="3" type="primary">LOC114828591</name>
</gene>
<evidence type="ECO:0000313" key="3">
    <source>
        <dbReference type="RefSeq" id="XP_028969080.1"/>
    </source>
</evidence>
<evidence type="ECO:0000256" key="1">
    <source>
        <dbReference type="SAM" id="MobiDB-lite"/>
    </source>
</evidence>
<name>A0AAJ7SJA3_9ACAR</name>
<dbReference type="KEGG" id="goe:114828591"/>
<feature type="compositionally biased region" description="Basic and acidic residues" evidence="1">
    <location>
        <begin position="222"/>
        <end position="236"/>
    </location>
</feature>
<dbReference type="PANTHER" id="PTHR47501:SF5">
    <property type="entry name" value="HAT C-TERMINAL DIMERISATION DOMAIN-CONTAINING PROTEIN"/>
    <property type="match status" value="1"/>
</dbReference>